<evidence type="ECO:0000313" key="2">
    <source>
        <dbReference type="EMBL" id="AEF99098.1"/>
    </source>
</evidence>
<dbReference type="EMBL" id="CP002738">
    <property type="protein sequence ID" value="AEF99098.1"/>
    <property type="molecule type" value="Genomic_DNA"/>
</dbReference>
<gene>
    <name evidence="2" type="ordered locus">Metme_0655</name>
</gene>
<proteinExistence type="predicted"/>
<reference evidence="3" key="3">
    <citation type="submission" date="2011-05" db="EMBL/GenBank/DDBJ databases">
        <title>Complete sequence of Methylomonas methanica MC09.</title>
        <authorList>
            <consortium name="US DOE Joint Genome Institute"/>
            <person name="Lucas S."/>
            <person name="Han J."/>
            <person name="Lapidus A."/>
            <person name="Cheng J.-F."/>
            <person name="Goodwin L."/>
            <person name="Pitluck S."/>
            <person name="Peters L."/>
            <person name="Mikhailova N."/>
            <person name="Teshima H."/>
            <person name="Han C."/>
            <person name="Tapia R."/>
            <person name="Land M."/>
            <person name="Hauser L."/>
            <person name="Kyrpides N."/>
            <person name="Ivanova N."/>
            <person name="Pagani I."/>
            <person name="Stein L."/>
            <person name="Woyke T."/>
        </authorList>
    </citation>
    <scope>NUCLEOTIDE SEQUENCE [LARGE SCALE GENOMIC DNA]</scope>
    <source>
        <strain evidence="3">MC09</strain>
    </source>
</reference>
<dbReference type="Gene3D" id="3.30.70.100">
    <property type="match status" value="1"/>
</dbReference>
<dbReference type="STRING" id="857087.Metme_0655"/>
<feature type="domain" description="EthD" evidence="1">
    <location>
        <begin position="14"/>
        <end position="83"/>
    </location>
</feature>
<dbReference type="KEGG" id="mmt:Metme_0655"/>
<dbReference type="eggNOG" id="ENOG5032ZT2">
    <property type="taxonomic scope" value="Bacteria"/>
</dbReference>
<dbReference type="Pfam" id="PF07110">
    <property type="entry name" value="EthD"/>
    <property type="match status" value="1"/>
</dbReference>
<evidence type="ECO:0000313" key="3">
    <source>
        <dbReference type="Proteomes" id="UP000008888"/>
    </source>
</evidence>
<keyword evidence="3" id="KW-1185">Reference proteome</keyword>
<dbReference type="SUPFAM" id="SSF54909">
    <property type="entry name" value="Dimeric alpha+beta barrel"/>
    <property type="match status" value="1"/>
</dbReference>
<name>G0A451_METMM</name>
<organism evidence="2 3">
    <name type="scientific">Methylomonas methanica (strain DSM 25384 / MC09)</name>
    <dbReference type="NCBI Taxonomy" id="857087"/>
    <lineage>
        <taxon>Bacteria</taxon>
        <taxon>Pseudomonadati</taxon>
        <taxon>Pseudomonadota</taxon>
        <taxon>Gammaproteobacteria</taxon>
        <taxon>Methylococcales</taxon>
        <taxon>Methylococcaceae</taxon>
        <taxon>Methylomonas</taxon>
    </lineage>
</organism>
<dbReference type="NCBIfam" id="TIGR02118">
    <property type="entry name" value="EthD family reductase"/>
    <property type="match status" value="1"/>
</dbReference>
<dbReference type="InterPro" id="IPR011008">
    <property type="entry name" value="Dimeric_a/b-barrel"/>
</dbReference>
<dbReference type="RefSeq" id="WP_013817369.1">
    <property type="nucleotide sequence ID" value="NC_015572.1"/>
</dbReference>
<dbReference type="HOGENOM" id="CLU_115019_4_0_6"/>
<dbReference type="GO" id="GO:0016491">
    <property type="term" value="F:oxidoreductase activity"/>
    <property type="evidence" value="ECO:0007669"/>
    <property type="project" value="InterPro"/>
</dbReference>
<evidence type="ECO:0000259" key="1">
    <source>
        <dbReference type="Pfam" id="PF07110"/>
    </source>
</evidence>
<accession>G0A451</accession>
<protein>
    <submittedName>
        <fullName evidence="2">Ethyl tert-butyl ether degradation EthD</fullName>
    </submittedName>
</protein>
<reference evidence="2 3" key="1">
    <citation type="journal article" date="2011" name="J. Bacteriol.">
        <title>Complete Genome Sequence of the Aerobic Marine Methanotroph Methylomonas methanica MC09.</title>
        <authorList>
            <person name="Boden R."/>
            <person name="Cunliffe M."/>
            <person name="Scanlan J."/>
            <person name="Moussard H."/>
            <person name="Kits K.D."/>
            <person name="Klotz M.G."/>
            <person name="Jetten M.S."/>
            <person name="Vuilleumier S."/>
            <person name="Han J."/>
            <person name="Peters L."/>
            <person name="Mikhailova N."/>
            <person name="Teshima H."/>
            <person name="Tapia R."/>
            <person name="Kyrpides N."/>
            <person name="Ivanova N."/>
            <person name="Pagani I."/>
            <person name="Cheng J.F."/>
            <person name="Goodwin L."/>
            <person name="Han C."/>
            <person name="Hauser L."/>
            <person name="Land M.L."/>
            <person name="Lapidus A."/>
            <person name="Lucas S."/>
            <person name="Pitluck S."/>
            <person name="Woyke T."/>
            <person name="Stein L."/>
            <person name="Murrell J.C."/>
        </authorList>
    </citation>
    <scope>NUCLEOTIDE SEQUENCE [LARGE SCALE GENOMIC DNA]</scope>
    <source>
        <strain evidence="2 3">MC09</strain>
    </source>
</reference>
<reference key="2">
    <citation type="submission" date="2011-05" db="EMBL/GenBank/DDBJ databases">
        <title>Complete genome sequence of the aerobic marine methanotroph Methylomonas methanica MC09.</title>
        <authorList>
            <person name="Boden R."/>
            <person name="Cunliffe M."/>
            <person name="Scanlan J."/>
            <person name="Moussard H."/>
            <person name="Kits K.D."/>
            <person name="Klotz M."/>
            <person name="Jetten M."/>
            <person name="Vuilleumier S."/>
            <person name="Han J."/>
            <person name="Peters L."/>
            <person name="Mikhailova N."/>
            <person name="Teshima H."/>
            <person name="Tapia R."/>
            <person name="Kyrpides N."/>
            <person name="Ivanova N."/>
            <person name="Pagani I."/>
            <person name="Cheng J.-F."/>
            <person name="Goodwin L."/>
            <person name="Han C."/>
            <person name="Hauser L."/>
            <person name="Land M."/>
            <person name="Lapidus A."/>
            <person name="Lucas S."/>
            <person name="Pitluck S."/>
            <person name="Woyke T."/>
            <person name="Stein L.Y."/>
            <person name="Murrell C."/>
        </authorList>
    </citation>
    <scope>NUCLEOTIDE SEQUENCE</scope>
    <source>
        <strain>MC09</strain>
    </source>
</reference>
<dbReference type="Proteomes" id="UP000008888">
    <property type="component" value="Chromosome"/>
</dbReference>
<dbReference type="OrthoDB" id="5294870at2"/>
<dbReference type="InterPro" id="IPR009799">
    <property type="entry name" value="EthD_dom"/>
</dbReference>
<sequence length="108" mass="11708">MKAAKLIVMYPVPTDLETFERRYADEHVPMAVEKLAGKTRFVASRIISNADKSAAAYHRIAEVYFPSLSVLEACLNSPGGQETAAHAVDISSGGAPAFMIAEVETFDF</sequence>
<dbReference type="AlphaFoldDB" id="G0A451"/>